<evidence type="ECO:0000313" key="12">
    <source>
        <dbReference type="EnsemblMetazoa" id="PPAI009787-PA"/>
    </source>
</evidence>
<dbReference type="EnsemblMetazoa" id="PPAI009787-RA">
    <property type="protein sequence ID" value="PPAI009787-PA"/>
    <property type="gene ID" value="PPAI009787"/>
</dbReference>
<dbReference type="PANTHER" id="PTHR15454:SF73">
    <property type="entry name" value="DYNEIN AXONEMAL LIGHT CHAIN 1"/>
    <property type="match status" value="1"/>
</dbReference>
<accession>A0A1B0GQJ4</accession>
<keyword evidence="5" id="KW-0677">Repeat</keyword>
<proteinExistence type="inferred from homology"/>
<dbReference type="RefSeq" id="XP_055697249.1">
    <property type="nucleotide sequence ID" value="XM_055841274.1"/>
</dbReference>
<evidence type="ECO:0000256" key="1">
    <source>
        <dbReference type="ARBA" id="ARBA00004430"/>
    </source>
</evidence>
<evidence type="ECO:0000256" key="5">
    <source>
        <dbReference type="ARBA" id="ARBA00022737"/>
    </source>
</evidence>
<name>A0A1B0GQJ4_PHLPP</name>
<evidence type="ECO:0000256" key="10">
    <source>
        <dbReference type="ARBA" id="ARBA00049659"/>
    </source>
</evidence>
<evidence type="ECO:0000256" key="6">
    <source>
        <dbReference type="ARBA" id="ARBA00023017"/>
    </source>
</evidence>
<dbReference type="InterPro" id="IPR001611">
    <property type="entry name" value="Leu-rich_rpt"/>
</dbReference>
<evidence type="ECO:0000256" key="2">
    <source>
        <dbReference type="ARBA" id="ARBA00022490"/>
    </source>
</evidence>
<dbReference type="OrthoDB" id="266138at2759"/>
<evidence type="ECO:0000313" key="13">
    <source>
        <dbReference type="Proteomes" id="UP000092462"/>
    </source>
</evidence>
<dbReference type="Gene3D" id="3.80.10.10">
    <property type="entry name" value="Ribonuclease Inhibitor"/>
    <property type="match status" value="1"/>
</dbReference>
<keyword evidence="9" id="KW-0966">Cell projection</keyword>
<keyword evidence="4" id="KW-0493">Microtubule</keyword>
<dbReference type="GO" id="GO:0005874">
    <property type="term" value="C:microtubule"/>
    <property type="evidence" value="ECO:0007669"/>
    <property type="project" value="UniProtKB-KW"/>
</dbReference>
<keyword evidence="2" id="KW-0963">Cytoplasm</keyword>
<dbReference type="GO" id="GO:0045504">
    <property type="term" value="F:dynein heavy chain binding"/>
    <property type="evidence" value="ECO:0007669"/>
    <property type="project" value="TreeGrafter"/>
</dbReference>
<evidence type="ECO:0000256" key="8">
    <source>
        <dbReference type="ARBA" id="ARBA00023212"/>
    </source>
</evidence>
<dbReference type="InterPro" id="IPR032675">
    <property type="entry name" value="LRR_dom_sf"/>
</dbReference>
<evidence type="ECO:0000256" key="11">
    <source>
        <dbReference type="ARBA" id="ARBA00049760"/>
    </source>
</evidence>
<sequence length="187" mass="21757">MAKATTIKEALKRWEEKYKVNPAEAKDVELQFQWPPIERMDNTLATLTACEFLSLSTNMIDKIYGLNGMKNLRILSLGRNYIKQISGLECVSETLEELWLSYNLIEKLKGINCLKNLRVLYLSNNLVKDWAEFNRLQECPSLENLLFIGNPLMETMEESLWRAEATKRLPLLKKLDGETVLREEEEQ</sequence>
<dbReference type="PANTHER" id="PTHR15454">
    <property type="entry name" value="NISCHARIN RELATED"/>
    <property type="match status" value="1"/>
</dbReference>
<dbReference type="GO" id="GO:0043014">
    <property type="term" value="F:alpha-tubulin binding"/>
    <property type="evidence" value="ECO:0007669"/>
    <property type="project" value="TreeGrafter"/>
</dbReference>
<protein>
    <recommendedName>
        <fullName evidence="11">Dynein axonemal light chain 1</fullName>
    </recommendedName>
</protein>
<dbReference type="CTD" id="35962"/>
<dbReference type="GO" id="GO:0030286">
    <property type="term" value="C:dynein complex"/>
    <property type="evidence" value="ECO:0007669"/>
    <property type="project" value="UniProtKB-KW"/>
</dbReference>
<dbReference type="VEuPathDB" id="VectorBase:PPAPM1_002707"/>
<dbReference type="Proteomes" id="UP000092462">
    <property type="component" value="Unassembled WGS sequence"/>
</dbReference>
<dbReference type="Pfam" id="PF12799">
    <property type="entry name" value="LRR_4"/>
    <property type="match status" value="2"/>
</dbReference>
<dbReference type="SMART" id="SM00365">
    <property type="entry name" value="LRR_SD22"/>
    <property type="match status" value="4"/>
</dbReference>
<dbReference type="GO" id="GO:0036158">
    <property type="term" value="P:outer dynein arm assembly"/>
    <property type="evidence" value="ECO:0007669"/>
    <property type="project" value="TreeGrafter"/>
</dbReference>
<dbReference type="SUPFAM" id="SSF52058">
    <property type="entry name" value="L domain-like"/>
    <property type="match status" value="1"/>
</dbReference>
<dbReference type="FunFam" id="3.80.10.10:FF:000049">
    <property type="entry name" value="Dynein light chain 1"/>
    <property type="match status" value="1"/>
</dbReference>
<keyword evidence="13" id="KW-1185">Reference proteome</keyword>
<dbReference type="PROSITE" id="PS51450">
    <property type="entry name" value="LRR"/>
    <property type="match status" value="3"/>
</dbReference>
<comment type="similarity">
    <text evidence="10">Belongs to the dynein light chain LC1-type family.</text>
</comment>
<keyword evidence="7" id="KW-0505">Motor protein</keyword>
<evidence type="ECO:0000256" key="9">
    <source>
        <dbReference type="ARBA" id="ARBA00023273"/>
    </source>
</evidence>
<keyword evidence="6" id="KW-0243">Dynein</keyword>
<keyword evidence="8" id="KW-0206">Cytoskeleton</keyword>
<evidence type="ECO:0000256" key="4">
    <source>
        <dbReference type="ARBA" id="ARBA00022701"/>
    </source>
</evidence>
<organism evidence="12 13">
    <name type="scientific">Phlebotomus papatasi</name>
    <name type="common">Sandfly</name>
    <dbReference type="NCBI Taxonomy" id="29031"/>
    <lineage>
        <taxon>Eukaryota</taxon>
        <taxon>Metazoa</taxon>
        <taxon>Ecdysozoa</taxon>
        <taxon>Arthropoda</taxon>
        <taxon>Hexapoda</taxon>
        <taxon>Insecta</taxon>
        <taxon>Pterygota</taxon>
        <taxon>Neoptera</taxon>
        <taxon>Endopterygota</taxon>
        <taxon>Diptera</taxon>
        <taxon>Nematocera</taxon>
        <taxon>Psychodoidea</taxon>
        <taxon>Psychodidae</taxon>
        <taxon>Phlebotomus</taxon>
        <taxon>Phlebotomus</taxon>
    </lineage>
</organism>
<comment type="subcellular location">
    <subcellularLocation>
        <location evidence="1">Cytoplasm</location>
        <location evidence="1">Cytoskeleton</location>
        <location evidence="1">Cilium axoneme</location>
    </subcellularLocation>
</comment>
<dbReference type="EMBL" id="AJVK01017152">
    <property type="status" value="NOT_ANNOTATED_CDS"/>
    <property type="molecule type" value="Genomic_DNA"/>
</dbReference>
<dbReference type="GO" id="GO:0005930">
    <property type="term" value="C:axoneme"/>
    <property type="evidence" value="ECO:0007669"/>
    <property type="project" value="UniProtKB-SubCell"/>
</dbReference>
<dbReference type="AlphaFoldDB" id="A0A1B0GQJ4"/>
<dbReference type="VEuPathDB" id="VectorBase:PPAI009787"/>
<evidence type="ECO:0000256" key="7">
    <source>
        <dbReference type="ARBA" id="ARBA00023175"/>
    </source>
</evidence>
<reference evidence="12" key="1">
    <citation type="submission" date="2022-08" db="UniProtKB">
        <authorList>
            <consortium name="EnsemblMetazoa"/>
        </authorList>
    </citation>
    <scope>IDENTIFICATION</scope>
    <source>
        <strain evidence="12">Israel</strain>
    </source>
</reference>
<dbReference type="InterPro" id="IPR025875">
    <property type="entry name" value="Leu-rich_rpt_4"/>
</dbReference>
<dbReference type="GeneID" id="129798237"/>
<dbReference type="KEGG" id="ppap:129798237"/>
<evidence type="ECO:0000256" key="3">
    <source>
        <dbReference type="ARBA" id="ARBA00022614"/>
    </source>
</evidence>
<keyword evidence="3" id="KW-0433">Leucine-rich repeat</keyword>